<gene>
    <name evidence="2" type="ORF">Taro_049414</name>
</gene>
<accession>A0A843XAV6</accession>
<dbReference type="EMBL" id="NMUH01007015">
    <property type="protein sequence ID" value="MQM16456.1"/>
    <property type="molecule type" value="Genomic_DNA"/>
</dbReference>
<evidence type="ECO:0000313" key="3">
    <source>
        <dbReference type="Proteomes" id="UP000652761"/>
    </source>
</evidence>
<keyword evidence="1" id="KW-0812">Transmembrane</keyword>
<keyword evidence="1" id="KW-0472">Membrane</keyword>
<dbReference type="AlphaFoldDB" id="A0A843XAV6"/>
<feature type="transmembrane region" description="Helical" evidence="1">
    <location>
        <begin position="187"/>
        <end position="213"/>
    </location>
</feature>
<comment type="caution">
    <text evidence="2">The sequence shown here is derived from an EMBL/GenBank/DDBJ whole genome shotgun (WGS) entry which is preliminary data.</text>
</comment>
<organism evidence="2 3">
    <name type="scientific">Colocasia esculenta</name>
    <name type="common">Wild taro</name>
    <name type="synonym">Arum esculentum</name>
    <dbReference type="NCBI Taxonomy" id="4460"/>
    <lineage>
        <taxon>Eukaryota</taxon>
        <taxon>Viridiplantae</taxon>
        <taxon>Streptophyta</taxon>
        <taxon>Embryophyta</taxon>
        <taxon>Tracheophyta</taxon>
        <taxon>Spermatophyta</taxon>
        <taxon>Magnoliopsida</taxon>
        <taxon>Liliopsida</taxon>
        <taxon>Araceae</taxon>
        <taxon>Aroideae</taxon>
        <taxon>Colocasieae</taxon>
        <taxon>Colocasia</taxon>
    </lineage>
</organism>
<feature type="transmembrane region" description="Helical" evidence="1">
    <location>
        <begin position="120"/>
        <end position="142"/>
    </location>
</feature>
<feature type="transmembrane region" description="Helical" evidence="1">
    <location>
        <begin position="154"/>
        <end position="175"/>
    </location>
</feature>
<protein>
    <submittedName>
        <fullName evidence="2">Uncharacterized protein</fullName>
    </submittedName>
</protein>
<keyword evidence="3" id="KW-1185">Reference proteome</keyword>
<feature type="transmembrane region" description="Helical" evidence="1">
    <location>
        <begin position="82"/>
        <end position="100"/>
    </location>
</feature>
<sequence length="289" mass="31202">MFLDRRLVRSCVVAVQGQYLQHFRGRRTRIKYVTGVTDLDEVFRHTTACGCVCPRISLRREGRPGLVVERFELEGASARVRMVYVVLLVVSSVSSGRLWFNKIRVGAAVGLLLLQYALSVLVMALVVCCVTCSVCLVALCCLVVSSGEVFPELFLAYSGGGFSQNFFVLVSVLLPSRLRCIVGLRCAVGWLVHSGGFSQNGALVILVECVALTTGCGRVDALSGVLLRASVVHMWLCPCVLALSFGRDFTVCEVLGALSCSTFGTPLVVVRSILVVACVWCSLAVRVGL</sequence>
<name>A0A843XAV6_COLES</name>
<evidence type="ECO:0000313" key="2">
    <source>
        <dbReference type="EMBL" id="MQM16456.1"/>
    </source>
</evidence>
<dbReference type="Proteomes" id="UP000652761">
    <property type="component" value="Unassembled WGS sequence"/>
</dbReference>
<evidence type="ECO:0000256" key="1">
    <source>
        <dbReference type="SAM" id="Phobius"/>
    </source>
</evidence>
<feature type="transmembrane region" description="Helical" evidence="1">
    <location>
        <begin position="265"/>
        <end position="285"/>
    </location>
</feature>
<reference evidence="2" key="1">
    <citation type="submission" date="2017-07" db="EMBL/GenBank/DDBJ databases">
        <title>Taro Niue Genome Assembly and Annotation.</title>
        <authorList>
            <person name="Atibalentja N."/>
            <person name="Keating K."/>
            <person name="Fields C.J."/>
        </authorList>
    </citation>
    <scope>NUCLEOTIDE SEQUENCE</scope>
    <source>
        <strain evidence="2">Niue_2</strain>
        <tissue evidence="2">Leaf</tissue>
    </source>
</reference>
<feature type="transmembrane region" description="Helical" evidence="1">
    <location>
        <begin position="225"/>
        <end position="245"/>
    </location>
</feature>
<proteinExistence type="predicted"/>
<keyword evidence="1" id="KW-1133">Transmembrane helix</keyword>